<organism evidence="2 3">
    <name type="scientific">Paramecium tetraurelia</name>
    <dbReference type="NCBI Taxonomy" id="5888"/>
    <lineage>
        <taxon>Eukaryota</taxon>
        <taxon>Sar</taxon>
        <taxon>Alveolata</taxon>
        <taxon>Ciliophora</taxon>
        <taxon>Intramacronucleata</taxon>
        <taxon>Oligohymenophorea</taxon>
        <taxon>Peniculida</taxon>
        <taxon>Parameciidae</taxon>
        <taxon>Paramecium</taxon>
    </lineage>
</organism>
<proteinExistence type="predicted"/>
<accession>A0BMQ3</accession>
<evidence type="ECO:0000313" key="3">
    <source>
        <dbReference type="Proteomes" id="UP000000600"/>
    </source>
</evidence>
<dbReference type="Proteomes" id="UP000000600">
    <property type="component" value="Unassembled WGS sequence"/>
</dbReference>
<dbReference type="GeneID" id="5013002"/>
<evidence type="ECO:0008006" key="4">
    <source>
        <dbReference type="Google" id="ProtNLM"/>
    </source>
</evidence>
<dbReference type="AlphaFoldDB" id="A0BMQ3"/>
<dbReference type="Pfam" id="PF06037">
    <property type="entry name" value="DUF922"/>
    <property type="match status" value="1"/>
</dbReference>
<dbReference type="OMA" id="FAYEDFN"/>
<dbReference type="KEGG" id="ptm:GSPATT00030456001"/>
<evidence type="ECO:0000313" key="2">
    <source>
        <dbReference type="EMBL" id="CAK59820.1"/>
    </source>
</evidence>
<name>A0BMQ3_PARTE</name>
<dbReference type="OrthoDB" id="283861at2759"/>
<feature type="region of interest" description="Disordered" evidence="1">
    <location>
        <begin position="1"/>
        <end position="27"/>
    </location>
</feature>
<protein>
    <recommendedName>
        <fullName evidence="4">SprT-like domain-containing protein</fullName>
    </recommendedName>
</protein>
<gene>
    <name evidence="2" type="ORF">GSPATT00030456001</name>
</gene>
<dbReference type="RefSeq" id="XP_001427218.1">
    <property type="nucleotide sequence ID" value="XM_001427181.2"/>
</dbReference>
<keyword evidence="3" id="KW-1185">Reference proteome</keyword>
<feature type="compositionally biased region" description="Polar residues" evidence="1">
    <location>
        <begin position="16"/>
        <end position="27"/>
    </location>
</feature>
<dbReference type="InterPro" id="IPR010321">
    <property type="entry name" value="DUF922"/>
</dbReference>
<reference evidence="2 3" key="1">
    <citation type="journal article" date="2006" name="Nature">
        <title>Global trends of whole-genome duplications revealed by the ciliate Paramecium tetraurelia.</title>
        <authorList>
            <consortium name="Genoscope"/>
            <person name="Aury J.-M."/>
            <person name="Jaillon O."/>
            <person name="Duret L."/>
            <person name="Noel B."/>
            <person name="Jubin C."/>
            <person name="Porcel B.M."/>
            <person name="Segurens B."/>
            <person name="Daubin V."/>
            <person name="Anthouard V."/>
            <person name="Aiach N."/>
            <person name="Arnaiz O."/>
            <person name="Billaut A."/>
            <person name="Beisson J."/>
            <person name="Blanc I."/>
            <person name="Bouhouche K."/>
            <person name="Camara F."/>
            <person name="Duharcourt S."/>
            <person name="Guigo R."/>
            <person name="Gogendeau D."/>
            <person name="Katinka M."/>
            <person name="Keller A.-M."/>
            <person name="Kissmehl R."/>
            <person name="Klotz C."/>
            <person name="Koll F."/>
            <person name="Le Moue A."/>
            <person name="Lepere C."/>
            <person name="Malinsky S."/>
            <person name="Nowacki M."/>
            <person name="Nowak J.K."/>
            <person name="Plattner H."/>
            <person name="Poulain J."/>
            <person name="Ruiz F."/>
            <person name="Serrano V."/>
            <person name="Zagulski M."/>
            <person name="Dessen P."/>
            <person name="Betermier M."/>
            <person name="Weissenbach J."/>
            <person name="Scarpelli C."/>
            <person name="Schachter V."/>
            <person name="Sperling L."/>
            <person name="Meyer E."/>
            <person name="Cohen J."/>
            <person name="Wincker P."/>
        </authorList>
    </citation>
    <scope>NUCLEOTIDE SEQUENCE [LARGE SCALE GENOMIC DNA]</scope>
    <source>
        <strain evidence="2 3">Stock d4-2</strain>
    </source>
</reference>
<dbReference type="HOGENOM" id="CLU_1113157_0_0_1"/>
<dbReference type="InParanoid" id="A0BMQ3"/>
<sequence length="252" mass="29923">MMSPVRSRENRKHSQANRSLNFSLPKRASSQIKNRIHHLPSISNNSTCCSNSNTSSPPQSCSKLEDDQIDMSPVSQNTFQDPLNYFAYEDFNSILPVTINGVKILKVDWSYFSAPPNILSRWKAHCFWTVGYTFDINMRKMKKSQNIKYRLVIQSWCCLNNKSWVKNKWDRLLEHETGHYLIGCLCALEFKQKADKFKYTKNYRMECTKLFQDTFQFYLQMEKQYDEETNHSQNVSKQKEWNQFIKSELLRY</sequence>
<evidence type="ECO:0000256" key="1">
    <source>
        <dbReference type="SAM" id="MobiDB-lite"/>
    </source>
</evidence>
<dbReference type="EMBL" id="CT868005">
    <property type="protein sequence ID" value="CAK59820.1"/>
    <property type="molecule type" value="Genomic_DNA"/>
</dbReference>